<comment type="caution">
    <text evidence="1">The sequence shown here is derived from an EMBL/GenBank/DDBJ whole genome shotgun (WGS) entry which is preliminary data.</text>
</comment>
<name>A0A645HU00_9ZZZZ</name>
<dbReference type="AlphaFoldDB" id="A0A645HU00"/>
<organism evidence="1">
    <name type="scientific">bioreactor metagenome</name>
    <dbReference type="NCBI Taxonomy" id="1076179"/>
    <lineage>
        <taxon>unclassified sequences</taxon>
        <taxon>metagenomes</taxon>
        <taxon>ecological metagenomes</taxon>
    </lineage>
</organism>
<reference evidence="1" key="1">
    <citation type="submission" date="2019-08" db="EMBL/GenBank/DDBJ databases">
        <authorList>
            <person name="Kucharzyk K."/>
            <person name="Murdoch R.W."/>
            <person name="Higgins S."/>
            <person name="Loffler F."/>
        </authorList>
    </citation>
    <scope>NUCLEOTIDE SEQUENCE</scope>
</reference>
<evidence type="ECO:0000313" key="1">
    <source>
        <dbReference type="EMBL" id="MPN41952.1"/>
    </source>
</evidence>
<gene>
    <name evidence="1" type="ORF">SDC9_189507</name>
</gene>
<accession>A0A645HU00</accession>
<protein>
    <submittedName>
        <fullName evidence="1">Uncharacterized protein</fullName>
    </submittedName>
</protein>
<dbReference type="EMBL" id="VSSQ01099326">
    <property type="protein sequence ID" value="MPN41952.1"/>
    <property type="molecule type" value="Genomic_DNA"/>
</dbReference>
<proteinExistence type="predicted"/>
<sequence length="38" mass="4251">MKPGILRNLSTPGSDAGNRKIKLPVQKLKIKLKISFLF</sequence>